<accession>A0AAV1N5Q6</accession>
<comment type="caution">
    <text evidence="9">The sequence shown here is derived from an EMBL/GenBank/DDBJ whole genome shotgun (WGS) entry which is preliminary data.</text>
</comment>
<organism evidence="9 10">
    <name type="scientific">Scomber scombrus</name>
    <name type="common">Atlantic mackerel</name>
    <name type="synonym">Scomber vernalis</name>
    <dbReference type="NCBI Taxonomy" id="13677"/>
    <lineage>
        <taxon>Eukaryota</taxon>
        <taxon>Metazoa</taxon>
        <taxon>Chordata</taxon>
        <taxon>Craniata</taxon>
        <taxon>Vertebrata</taxon>
        <taxon>Euteleostomi</taxon>
        <taxon>Actinopterygii</taxon>
        <taxon>Neopterygii</taxon>
        <taxon>Teleostei</taxon>
        <taxon>Neoteleostei</taxon>
        <taxon>Acanthomorphata</taxon>
        <taxon>Pelagiaria</taxon>
        <taxon>Scombriformes</taxon>
        <taxon>Scombridae</taxon>
        <taxon>Scomber</taxon>
    </lineage>
</organism>
<proteinExistence type="inferred from homology"/>
<keyword evidence="5" id="KW-0430">Lectin</keyword>
<dbReference type="GO" id="GO:0001868">
    <property type="term" value="P:regulation of complement activation, lectin pathway"/>
    <property type="evidence" value="ECO:0007669"/>
    <property type="project" value="UniProtKB-ARBA"/>
</dbReference>
<keyword evidence="6" id="KW-0106">Calcium</keyword>
<evidence type="ECO:0000256" key="4">
    <source>
        <dbReference type="ARBA" id="ARBA00022723"/>
    </source>
</evidence>
<dbReference type="InterPro" id="IPR006585">
    <property type="entry name" value="FTP1"/>
</dbReference>
<dbReference type="EMBL" id="CAWUFR010000016">
    <property type="protein sequence ID" value="CAK6954410.1"/>
    <property type="molecule type" value="Genomic_DNA"/>
</dbReference>
<dbReference type="PANTHER" id="PTHR45713:SF20">
    <property type="entry name" value="FUCOLECTIN TACHYLECTIN-4 PENTRAXIN-1 DOMAIN-CONTAINING PROTEIN"/>
    <property type="match status" value="1"/>
</dbReference>
<dbReference type="GO" id="GO:0046872">
    <property type="term" value="F:metal ion binding"/>
    <property type="evidence" value="ECO:0007669"/>
    <property type="project" value="UniProtKB-KW"/>
</dbReference>
<protein>
    <submittedName>
        <fullName evidence="9">Uncharacterized protein LOC128366842</fullName>
    </submittedName>
</protein>
<name>A0AAV1N5Q6_SCOSC</name>
<evidence type="ECO:0000256" key="7">
    <source>
        <dbReference type="ARBA" id="ARBA00023157"/>
    </source>
</evidence>
<evidence type="ECO:0000256" key="5">
    <source>
        <dbReference type="ARBA" id="ARBA00022734"/>
    </source>
</evidence>
<evidence type="ECO:0000313" key="10">
    <source>
        <dbReference type="Proteomes" id="UP001314229"/>
    </source>
</evidence>
<dbReference type="PANTHER" id="PTHR45713">
    <property type="entry name" value="FTP DOMAIN-CONTAINING PROTEIN"/>
    <property type="match status" value="1"/>
</dbReference>
<feature type="domain" description="F5/8 type C" evidence="8">
    <location>
        <begin position="853"/>
        <end position="1004"/>
    </location>
</feature>
<evidence type="ECO:0000313" key="9">
    <source>
        <dbReference type="EMBL" id="CAK6954410.1"/>
    </source>
</evidence>
<feature type="domain" description="F5/8 type C" evidence="8">
    <location>
        <begin position="1141"/>
        <end position="1292"/>
    </location>
</feature>
<comment type="subunit">
    <text evidence="3">Homotrimer.</text>
</comment>
<evidence type="ECO:0000256" key="1">
    <source>
        <dbReference type="ARBA" id="ARBA00002219"/>
    </source>
</evidence>
<reference evidence="9 10" key="1">
    <citation type="submission" date="2024-01" db="EMBL/GenBank/DDBJ databases">
        <authorList>
            <person name="Alioto T."/>
            <person name="Alioto T."/>
            <person name="Gomez Garrido J."/>
        </authorList>
    </citation>
    <scope>NUCLEOTIDE SEQUENCE [LARGE SCALE GENOMIC DNA]</scope>
</reference>
<evidence type="ECO:0000256" key="3">
    <source>
        <dbReference type="ARBA" id="ARBA00011233"/>
    </source>
</evidence>
<dbReference type="Gene3D" id="2.60.120.260">
    <property type="entry name" value="Galactose-binding domain-like"/>
    <property type="match status" value="11"/>
</dbReference>
<dbReference type="InterPro" id="IPR008979">
    <property type="entry name" value="Galactose-bd-like_sf"/>
</dbReference>
<evidence type="ECO:0000256" key="2">
    <source>
        <dbReference type="ARBA" id="ARBA00010147"/>
    </source>
</evidence>
<dbReference type="GO" id="GO:0010185">
    <property type="term" value="P:regulation of cellular defense response"/>
    <property type="evidence" value="ECO:0007669"/>
    <property type="project" value="UniProtKB-ARBA"/>
</dbReference>
<feature type="non-terminal residue" evidence="9">
    <location>
        <position position="1"/>
    </location>
</feature>
<dbReference type="Proteomes" id="UP001314229">
    <property type="component" value="Unassembled WGS sequence"/>
</dbReference>
<keyword evidence="10" id="KW-1185">Reference proteome</keyword>
<dbReference type="InterPro" id="IPR051941">
    <property type="entry name" value="BG_Antigen-Binding_Lectin"/>
</dbReference>
<feature type="domain" description="F5/8 type C" evidence="8">
    <location>
        <begin position="565"/>
        <end position="716"/>
    </location>
</feature>
<dbReference type="PROSITE" id="PS50022">
    <property type="entry name" value="FA58C_3"/>
    <property type="match status" value="5"/>
</dbReference>
<comment type="similarity">
    <text evidence="2">Belongs to the fucolectin family.</text>
</comment>
<dbReference type="GO" id="GO:0042806">
    <property type="term" value="F:fucose binding"/>
    <property type="evidence" value="ECO:0007669"/>
    <property type="project" value="UniProtKB-ARBA"/>
</dbReference>
<feature type="domain" description="F5/8 type C" evidence="8">
    <location>
        <begin position="277"/>
        <end position="428"/>
    </location>
</feature>
<dbReference type="SUPFAM" id="SSF49785">
    <property type="entry name" value="Galactose-binding domain-like"/>
    <property type="match status" value="11"/>
</dbReference>
<keyword evidence="7" id="KW-1015">Disulfide bond</keyword>
<keyword evidence="4" id="KW-0479">Metal-binding</keyword>
<comment type="function">
    <text evidence="1">Acts as a defensive agent. Recognizes blood group fucosylated oligosaccharides including A, B, H and Lewis B-type antigens. Does not recognize Lewis A antigen and has low affinity for monovalent haptens.</text>
</comment>
<dbReference type="Pfam" id="PF22633">
    <property type="entry name" value="F5_F8_type_C_2"/>
    <property type="match status" value="11"/>
</dbReference>
<sequence length="1593" mass="174721">TNIARGGKVTQSTLYGKAVPERAIDGNRASNWGQGSCTHTQKNLKPWWRLDLQKSYKIHTVTITNRKDCCQNRINGAEIRIGNSLSDNGNANPRCTVISSIPAGNTKTFQCNGMVGRYVNIVIPGRKEYLTLCEVEVYGEPSAGTNIARGGKVTQSTLYGKAVPERAIDGNRASNWGQASCSATMNNPKPWWRLDLLRSYKINTITITNRRDCCPNRINGAEIRIGNSLSDNGNANPRCTVISSIPAGNTKTFQCNGMVGRYVNIVIPGRKEYLTLCEVEVYGEPSAGTNIARGGKVTQSTLYGKAVPERAIDGNRASNWGQGSCTHTQKNLKPWWRLDLQKSYKIHTVTITNRKDCCQNRINGAEIRIGNSLSDNGNANPRCTVISSIPAGNTKTFQCNGMVGRYVNIVIPGRKEYLTLCEVEVYGEPSAGTNIARGGKVTQSTLYGKAVPERAIDGNRASNWGQGSCTHTQKNLKPWWRLDLQKSYKIHTVTITNRKDCCQNRINGAEIRIGNSLSDNGNANPRCTVISSIPAGNTKTFQCNGMVGRYVNIVIPGRKEYLTLCEVEVYGEPSAGTNIARGGKVTQSTLYGKAVPERAIDGNRASNWGQASCSATMNNPKPWWRLDLLRSYKINTITITNRRDCCPNRINGAEIRIGNSLSDNGNANPRCTVISSIPAGNTKTFQCNGMVGRYVNIVIPGRKEYLTLCEVEVYGEPSAGTNIARGGKVTQSTLYGKAVPERAIDGNRASNWGQGSCTHTQKNLKPWWRLDLQKSYKIHTVTITNRKDCCQNRINGAEIRIGNSLSDNGNANPRCTVISSIPAGNTKTFQCNGMVGRYVNIVIPGRKEYLTLCEVEVYGEPSAGTNIARGGKVTQSTLYGKAVPERAIDGNRASNWGQGSCTHTQKNPKPWWRLDLQKSYKIHTVTITNRKDCCQNRINGAEIRIGNSLSDNGNANPRCTVISSIPAGNTKTFQCNGMVGRYVNIVIPGRKEYLTLCEVEVYGEPSAGTNIARGGKVTQSTLYGKAVPERAIDGNRASNWGQGSCTHTQKNLKPWWRLDLQKSYKIHTVTITNRKDCCQNRINGAEIRIGNSLSDNGNANPRCTVISSIPAGNTKTFQCNGMVGRYVNIVIPGRKEYLTLCEVEVYGEPSAGTNIARGGKVTQSTLYGKAVPERAIDGNRASNWGQASCSATMNNPKPWWRLDLLRSYKINTITITNRRDCCPNRINGAEIRIGNSLSDNGNANPRCTVISSIPAGNTKTFQCNGMVGRYVNIVIPGRKEYLTLCEVEVYGEPSAGTNIARGGKVTQSTLYGKAVPERAIDGNRASNWGQGSCTHTQKNLKPWWRLDLQKSYKIHTVTITNRKDCCQNRINGAEIRIGNSLSDNGNANPRCTVISSIPAGNTKTFQCNGMVGRYVNIVIPGRKEYLTLCEVEVYGKPSAGTNIARGGKVTQSTLYGKAVPERAIDGNRASNWGQGSCTHTQKNLKPWWRLDLQKLYKINTVTITNRKDCCQNRINGAEIRIGNSLSDNGNANPRCTVISSIPAGTSKTFQCNGMVGRYVNIVIPGRKEYLTLCEVEVYGEESEYYYQYGCAYG</sequence>
<dbReference type="InterPro" id="IPR000421">
    <property type="entry name" value="FA58C"/>
</dbReference>
<dbReference type="SMART" id="SM00607">
    <property type="entry name" value="FTP"/>
    <property type="match status" value="11"/>
</dbReference>
<evidence type="ECO:0000259" key="8">
    <source>
        <dbReference type="PROSITE" id="PS50022"/>
    </source>
</evidence>
<gene>
    <name evidence="9" type="ORF">FSCOSCO3_A010042</name>
</gene>
<evidence type="ECO:0000256" key="6">
    <source>
        <dbReference type="ARBA" id="ARBA00022837"/>
    </source>
</evidence>
<feature type="domain" description="F5/8 type C" evidence="8">
    <location>
        <begin position="1"/>
        <end position="140"/>
    </location>
</feature>